<protein>
    <submittedName>
        <fullName evidence="1">Uncharacterized protein</fullName>
    </submittedName>
</protein>
<reference evidence="1" key="1">
    <citation type="submission" date="2021-01" db="EMBL/GenBank/DDBJ databases">
        <title>Whole genome shotgun sequence of Actinoplanes ferrugineus NBRC 15555.</title>
        <authorList>
            <person name="Komaki H."/>
            <person name="Tamura T."/>
        </authorList>
    </citation>
    <scope>NUCLEOTIDE SEQUENCE</scope>
    <source>
        <strain evidence="1">NBRC 15555</strain>
    </source>
</reference>
<name>A0A919MMD0_9ACTN</name>
<evidence type="ECO:0000313" key="1">
    <source>
        <dbReference type="EMBL" id="GIE13127.1"/>
    </source>
</evidence>
<dbReference type="Proteomes" id="UP000598174">
    <property type="component" value="Unassembled WGS sequence"/>
</dbReference>
<sequence length="62" mass="6317">MIVIGFALFSLQMSNGEAGIAYREFMGSSTGLLLGATFLVSSILAYSLAGPGRGGTVLGDET</sequence>
<comment type="caution">
    <text evidence="1">The sequence shown here is derived from an EMBL/GenBank/DDBJ whole genome shotgun (WGS) entry which is preliminary data.</text>
</comment>
<proteinExistence type="predicted"/>
<accession>A0A919MMD0</accession>
<gene>
    <name evidence="1" type="ORF">Afe05nite_49670</name>
</gene>
<organism evidence="1 2">
    <name type="scientific">Paractinoplanes ferrugineus</name>
    <dbReference type="NCBI Taxonomy" id="113564"/>
    <lineage>
        <taxon>Bacteria</taxon>
        <taxon>Bacillati</taxon>
        <taxon>Actinomycetota</taxon>
        <taxon>Actinomycetes</taxon>
        <taxon>Micromonosporales</taxon>
        <taxon>Micromonosporaceae</taxon>
        <taxon>Paractinoplanes</taxon>
    </lineage>
</organism>
<dbReference type="AlphaFoldDB" id="A0A919MMD0"/>
<evidence type="ECO:0000313" key="2">
    <source>
        <dbReference type="Proteomes" id="UP000598174"/>
    </source>
</evidence>
<dbReference type="EMBL" id="BOMM01000047">
    <property type="protein sequence ID" value="GIE13127.1"/>
    <property type="molecule type" value="Genomic_DNA"/>
</dbReference>
<keyword evidence="2" id="KW-1185">Reference proteome</keyword>